<comment type="subcellular location">
    <subcellularLocation>
        <location evidence="1">Cell envelope</location>
    </subcellularLocation>
</comment>
<dbReference type="InterPro" id="IPR006143">
    <property type="entry name" value="RND_pump_MFP"/>
</dbReference>
<dbReference type="Pfam" id="PF25967">
    <property type="entry name" value="RND-MFP_C"/>
    <property type="match status" value="1"/>
</dbReference>
<dbReference type="Pfam" id="PF25917">
    <property type="entry name" value="BSH_RND"/>
    <property type="match status" value="1"/>
</dbReference>
<dbReference type="Proteomes" id="UP000254193">
    <property type="component" value="Unassembled WGS sequence"/>
</dbReference>
<feature type="coiled-coil region" evidence="5">
    <location>
        <begin position="133"/>
        <end position="212"/>
    </location>
</feature>
<dbReference type="EMBL" id="UGRO01000002">
    <property type="protein sequence ID" value="SUA16524.1"/>
    <property type="molecule type" value="Genomic_DNA"/>
</dbReference>
<evidence type="ECO:0000256" key="3">
    <source>
        <dbReference type="ARBA" id="ARBA00022448"/>
    </source>
</evidence>
<dbReference type="GO" id="GO:0015562">
    <property type="term" value="F:efflux transmembrane transporter activity"/>
    <property type="evidence" value="ECO:0007669"/>
    <property type="project" value="TreeGrafter"/>
</dbReference>
<reference evidence="9 10" key="1">
    <citation type="submission" date="2018-06" db="EMBL/GenBank/DDBJ databases">
        <authorList>
            <consortium name="Pathogen Informatics"/>
            <person name="Doyle S."/>
        </authorList>
    </citation>
    <scope>NUCLEOTIDE SEQUENCE [LARGE SCALE GENOMIC DNA]</scope>
    <source>
        <strain evidence="9 10">NCTC10616</strain>
    </source>
</reference>
<comment type="similarity">
    <text evidence="2">Belongs to the membrane fusion protein (MFP) (TC 8.A.1) family.</text>
</comment>
<dbReference type="SUPFAM" id="SSF111369">
    <property type="entry name" value="HlyD-like secretion proteins"/>
    <property type="match status" value="1"/>
</dbReference>
<dbReference type="GO" id="GO:1990195">
    <property type="term" value="C:macrolide transmembrane transporter complex"/>
    <property type="evidence" value="ECO:0007669"/>
    <property type="project" value="InterPro"/>
</dbReference>
<gene>
    <name evidence="9" type="primary">macA</name>
    <name evidence="9" type="ORF">NCTC10616_00163</name>
</gene>
<evidence type="ECO:0000256" key="2">
    <source>
        <dbReference type="ARBA" id="ARBA00009477"/>
    </source>
</evidence>
<name>A0A378VIC0_NEILA</name>
<evidence type="ECO:0000259" key="6">
    <source>
        <dbReference type="Pfam" id="PF25876"/>
    </source>
</evidence>
<evidence type="ECO:0000313" key="9">
    <source>
        <dbReference type="EMBL" id="SUA16524.1"/>
    </source>
</evidence>
<feature type="domain" description="Multidrug resistance protein MdtA-like C-terminal permuted SH3" evidence="8">
    <location>
        <begin position="349"/>
        <end position="408"/>
    </location>
</feature>
<dbReference type="Gene3D" id="2.40.50.100">
    <property type="match status" value="1"/>
</dbReference>
<feature type="domain" description="Multidrug resistance protein MdtA-like barrel-sandwich hybrid" evidence="7">
    <location>
        <begin position="93"/>
        <end position="247"/>
    </location>
</feature>
<dbReference type="InterPro" id="IPR030190">
    <property type="entry name" value="MacA_alpha-hairpin_sf"/>
</dbReference>
<dbReference type="InterPro" id="IPR058624">
    <property type="entry name" value="MdtA-like_HH"/>
</dbReference>
<dbReference type="GO" id="GO:1990961">
    <property type="term" value="P:xenobiotic detoxification by transmembrane export across the plasma membrane"/>
    <property type="evidence" value="ECO:0007669"/>
    <property type="project" value="InterPro"/>
</dbReference>
<proteinExistence type="inferred from homology"/>
<dbReference type="Pfam" id="PF25876">
    <property type="entry name" value="HH_MFP_RND"/>
    <property type="match status" value="1"/>
</dbReference>
<protein>
    <submittedName>
        <fullName evidence="9">ABC transporter periplasmic protein</fullName>
    </submittedName>
</protein>
<keyword evidence="4 5" id="KW-0175">Coiled coil</keyword>
<evidence type="ECO:0000259" key="8">
    <source>
        <dbReference type="Pfam" id="PF25967"/>
    </source>
</evidence>
<dbReference type="Gene3D" id="2.40.30.170">
    <property type="match status" value="1"/>
</dbReference>
<organism evidence="9 10">
    <name type="scientific">Neisseria lactamica</name>
    <dbReference type="NCBI Taxonomy" id="486"/>
    <lineage>
        <taxon>Bacteria</taxon>
        <taxon>Pseudomonadati</taxon>
        <taxon>Pseudomonadota</taxon>
        <taxon>Betaproteobacteria</taxon>
        <taxon>Neisseriales</taxon>
        <taxon>Neisseriaceae</taxon>
        <taxon>Neisseria</taxon>
    </lineage>
</organism>
<dbReference type="Gene3D" id="6.10.140.1990">
    <property type="match status" value="1"/>
</dbReference>
<keyword evidence="3" id="KW-0813">Transport</keyword>
<evidence type="ECO:0000313" key="10">
    <source>
        <dbReference type="Proteomes" id="UP000254193"/>
    </source>
</evidence>
<feature type="domain" description="Multidrug resistance protein MdtA-like alpha-helical hairpin" evidence="6">
    <location>
        <begin position="140"/>
        <end position="216"/>
    </location>
</feature>
<evidence type="ECO:0000256" key="1">
    <source>
        <dbReference type="ARBA" id="ARBA00004196"/>
    </source>
</evidence>
<dbReference type="Gene3D" id="2.40.420.20">
    <property type="match status" value="1"/>
</dbReference>
<keyword evidence="10" id="KW-1185">Reference proteome</keyword>
<dbReference type="InterPro" id="IPR058627">
    <property type="entry name" value="MdtA-like_C"/>
</dbReference>
<dbReference type="PANTHER" id="PTHR30469:SF33">
    <property type="entry name" value="SLR1207 PROTEIN"/>
    <property type="match status" value="1"/>
</dbReference>
<dbReference type="GO" id="GO:0019898">
    <property type="term" value="C:extrinsic component of membrane"/>
    <property type="evidence" value="ECO:0007669"/>
    <property type="project" value="InterPro"/>
</dbReference>
<evidence type="ECO:0000259" key="7">
    <source>
        <dbReference type="Pfam" id="PF25917"/>
    </source>
</evidence>
<dbReference type="NCBIfam" id="TIGR01730">
    <property type="entry name" value="RND_mfp"/>
    <property type="match status" value="1"/>
</dbReference>
<dbReference type="GO" id="GO:1990281">
    <property type="term" value="C:efflux pump complex"/>
    <property type="evidence" value="ECO:0007669"/>
    <property type="project" value="TreeGrafter"/>
</dbReference>
<evidence type="ECO:0000256" key="4">
    <source>
        <dbReference type="ARBA" id="ARBA00023054"/>
    </source>
</evidence>
<accession>A0A378VIC0</accession>
<evidence type="ECO:0000256" key="5">
    <source>
        <dbReference type="SAM" id="Coils"/>
    </source>
</evidence>
<sequence length="426" mass="45717">MVIFIVGSLPPWMGQGLAVESASDLWDWRIQRIENMAKMMKWAAVAAVAAAAVWGGWSYLKPEPQASYITETVRRGDIIRTVSATGEISPSNLVSVGAQASGQIKKLYVRLGQQVKKGDLIAEINSTTQTNTLNMEKSKLETYQAKLASAQIALGSAEKKYKRQAALWKDDATSKEDLESAQDALAAAKANVAELKALIRQSKISINTAESELGYTRITATMDGTVVAIPVEEGQTVNAAQSTPTIVQLANLDMMLNKMQIAEGDITKVKAGQDISFTILSEPDTPIKAKLDSVDPGLTTMSSGGYNSSTDTASNAVYYYARSFVPNPDGKLATGMTTQNTVEIDGVKNVLIIPSLTVKNRGGKAFVRVLGADGKAVEREIRTGMKDSMNTEVKSGLKEGDKVVISEMTAAEQQESSERVMGGPPR</sequence>
<dbReference type="InterPro" id="IPR058625">
    <property type="entry name" value="MdtA-like_BSH"/>
</dbReference>
<dbReference type="AlphaFoldDB" id="A0A378VIC0"/>
<dbReference type="GO" id="GO:0030313">
    <property type="term" value="C:cell envelope"/>
    <property type="evidence" value="ECO:0007669"/>
    <property type="project" value="UniProtKB-SubCell"/>
</dbReference>
<dbReference type="PANTHER" id="PTHR30469">
    <property type="entry name" value="MULTIDRUG RESISTANCE PROTEIN MDTA"/>
    <property type="match status" value="1"/>
</dbReference>